<keyword evidence="3" id="KW-1185">Reference proteome</keyword>
<evidence type="ECO:0000313" key="2">
    <source>
        <dbReference type="EMBL" id="KAA6434974.1"/>
    </source>
</evidence>
<keyword evidence="1" id="KW-0732">Signal</keyword>
<evidence type="ECO:0000256" key="1">
    <source>
        <dbReference type="SAM" id="SignalP"/>
    </source>
</evidence>
<feature type="signal peptide" evidence="1">
    <location>
        <begin position="1"/>
        <end position="27"/>
    </location>
</feature>
<dbReference type="OrthoDB" id="4865668at2"/>
<dbReference type="RefSeq" id="WP_146355537.1">
    <property type="nucleotide sequence ID" value="NZ_JBFBFL010000004.1"/>
</dbReference>
<dbReference type="EMBL" id="VOIR01000012">
    <property type="protein sequence ID" value="KAA6434974.1"/>
    <property type="molecule type" value="Genomic_DNA"/>
</dbReference>
<name>A0A5M8QJ37_9MICO</name>
<dbReference type="AlphaFoldDB" id="A0A5M8QJ37"/>
<feature type="chain" id="PRO_5024374783" evidence="1">
    <location>
        <begin position="28"/>
        <end position="143"/>
    </location>
</feature>
<sequence>MNRAAFARRATAAVALTAAMSMVGAAAASAHHCYRDQWAAAAYQHHIQGGTAWVSLSDLGAMFIIPPELQADCGWVADEVVADWMADEGLTQEPLIHSKATVGSGAAYQGKGNMPFSYLSEAQFEVLGMALMEGVEACAAELP</sequence>
<reference evidence="2 3" key="1">
    <citation type="submission" date="2019-08" db="EMBL/GenBank/DDBJ databases">
        <title>Agrococcus lahaulensis sp. nov., isolated from a cold desert of the Indian Himalayas.</title>
        <authorList>
            <person name="Qu J.H."/>
        </authorList>
    </citation>
    <scope>NUCLEOTIDE SEQUENCE [LARGE SCALE GENOMIC DNA]</scope>
    <source>
        <strain evidence="2 3">NS18</strain>
    </source>
</reference>
<protein>
    <submittedName>
        <fullName evidence="2">Uncharacterized protein</fullName>
    </submittedName>
</protein>
<accession>A0A5M8QJ37</accession>
<organism evidence="2 3">
    <name type="scientific">Agrococcus sediminis</name>
    <dbReference type="NCBI Taxonomy" id="2599924"/>
    <lineage>
        <taxon>Bacteria</taxon>
        <taxon>Bacillati</taxon>
        <taxon>Actinomycetota</taxon>
        <taxon>Actinomycetes</taxon>
        <taxon>Micrococcales</taxon>
        <taxon>Microbacteriaceae</taxon>
        <taxon>Agrococcus</taxon>
    </lineage>
</organism>
<gene>
    <name evidence="2" type="ORF">FQ330_04205</name>
</gene>
<dbReference type="Proteomes" id="UP000323221">
    <property type="component" value="Unassembled WGS sequence"/>
</dbReference>
<proteinExistence type="predicted"/>
<evidence type="ECO:0000313" key="3">
    <source>
        <dbReference type="Proteomes" id="UP000323221"/>
    </source>
</evidence>
<comment type="caution">
    <text evidence="2">The sequence shown here is derived from an EMBL/GenBank/DDBJ whole genome shotgun (WGS) entry which is preliminary data.</text>
</comment>